<evidence type="ECO:0000313" key="2">
    <source>
        <dbReference type="Proteomes" id="UP001159427"/>
    </source>
</evidence>
<keyword evidence="2" id="KW-1185">Reference proteome</keyword>
<dbReference type="EMBL" id="CALNXI010002352">
    <property type="protein sequence ID" value="CAH3186646.1"/>
    <property type="molecule type" value="Genomic_DNA"/>
</dbReference>
<comment type="caution">
    <text evidence="1">The sequence shown here is derived from an EMBL/GenBank/DDBJ whole genome shotgun (WGS) entry which is preliminary data.</text>
</comment>
<sequence length="76" mass="8899">MTITLLRNWLLWDFISQCNHSTDSNKLKIYNSPYGNAEKRVEDVQEDIDNANLEEGHFVVLSNYKKRPVIGKVLEF</sequence>
<protein>
    <submittedName>
        <fullName evidence="1">Uncharacterized protein</fullName>
    </submittedName>
</protein>
<name>A0ABN8S4L0_9CNID</name>
<organism evidence="1 2">
    <name type="scientific">Porites evermanni</name>
    <dbReference type="NCBI Taxonomy" id="104178"/>
    <lineage>
        <taxon>Eukaryota</taxon>
        <taxon>Metazoa</taxon>
        <taxon>Cnidaria</taxon>
        <taxon>Anthozoa</taxon>
        <taxon>Hexacorallia</taxon>
        <taxon>Scleractinia</taxon>
        <taxon>Fungiina</taxon>
        <taxon>Poritidae</taxon>
        <taxon>Porites</taxon>
    </lineage>
</organism>
<feature type="non-terminal residue" evidence="1">
    <location>
        <position position="76"/>
    </location>
</feature>
<reference evidence="1 2" key="1">
    <citation type="submission" date="2022-05" db="EMBL/GenBank/DDBJ databases">
        <authorList>
            <consortium name="Genoscope - CEA"/>
            <person name="William W."/>
        </authorList>
    </citation>
    <scope>NUCLEOTIDE SEQUENCE [LARGE SCALE GENOMIC DNA]</scope>
</reference>
<evidence type="ECO:0000313" key="1">
    <source>
        <dbReference type="EMBL" id="CAH3186646.1"/>
    </source>
</evidence>
<accession>A0ABN8S4L0</accession>
<gene>
    <name evidence="1" type="ORF">PEVE_00017032</name>
</gene>
<proteinExistence type="predicted"/>
<dbReference type="Proteomes" id="UP001159427">
    <property type="component" value="Unassembled WGS sequence"/>
</dbReference>